<protein>
    <submittedName>
        <fullName evidence="1">Uncharacterized protein</fullName>
    </submittedName>
</protein>
<dbReference type="AlphaFoldDB" id="A0A699L4U1"/>
<feature type="non-terminal residue" evidence="1">
    <location>
        <position position="443"/>
    </location>
</feature>
<dbReference type="EMBL" id="BKCJ010587812">
    <property type="protein sequence ID" value="GFB26162.1"/>
    <property type="molecule type" value="Genomic_DNA"/>
</dbReference>
<sequence length="443" mass="44592">ALKKYAIIFFENNATAAITEEELIKLGEDLEQLAAAAGAQVAGEGGFDVGPAGGFGGSLPAEQLAELEQVGFGAAGEGLGLAGVVGGEQGLDFGVVAGEGGFDVGPAGGFGGGEPAEQLAELEQVGFGAAGEGLGFAGVVGGEQGLDFGVVLDGADFFGQLAHVAVRALELEGRLGAVVVGLGRRADVLLVDAGHHVAQRQQLLQHGHVLRDFLGRVGGLEGEAGAVAGFGQAQQRVHVGLAFGHEAGQGGVGHQRVFEVAEQKGGPGVADDVAEVVDVGAVGEHVGDAELLARLGVGVAGHHHGHLAAPEIIGFGAALVHALDFALGIAEGDEFLQKLGVAVLNIIQIYHHVVAHLEGQVELQQLFAGAGVGGLGGVDARDGVADGRAVDFHKNQPQAVGHVFEQGGFAVAGRRDEQQQAHEVGALVGPRRADLLGQVGPDE</sequence>
<organism evidence="1">
    <name type="scientific">Tanacetum cinerariifolium</name>
    <name type="common">Dalmatian daisy</name>
    <name type="synonym">Chrysanthemum cinerariifolium</name>
    <dbReference type="NCBI Taxonomy" id="118510"/>
    <lineage>
        <taxon>Eukaryota</taxon>
        <taxon>Viridiplantae</taxon>
        <taxon>Streptophyta</taxon>
        <taxon>Embryophyta</taxon>
        <taxon>Tracheophyta</taxon>
        <taxon>Spermatophyta</taxon>
        <taxon>Magnoliopsida</taxon>
        <taxon>eudicotyledons</taxon>
        <taxon>Gunneridae</taxon>
        <taxon>Pentapetalae</taxon>
        <taxon>asterids</taxon>
        <taxon>campanulids</taxon>
        <taxon>Asterales</taxon>
        <taxon>Asteraceae</taxon>
        <taxon>Asteroideae</taxon>
        <taxon>Anthemideae</taxon>
        <taxon>Anthemidinae</taxon>
        <taxon>Tanacetum</taxon>
    </lineage>
</organism>
<comment type="caution">
    <text evidence="1">The sequence shown here is derived from an EMBL/GenBank/DDBJ whole genome shotgun (WGS) entry which is preliminary data.</text>
</comment>
<name>A0A699L4U1_TANCI</name>
<gene>
    <name evidence="1" type="ORF">Tci_698133</name>
</gene>
<proteinExistence type="predicted"/>
<reference evidence="1" key="1">
    <citation type="journal article" date="2019" name="Sci. Rep.">
        <title>Draft genome of Tanacetum cinerariifolium, the natural source of mosquito coil.</title>
        <authorList>
            <person name="Yamashiro T."/>
            <person name="Shiraishi A."/>
            <person name="Satake H."/>
            <person name="Nakayama K."/>
        </authorList>
    </citation>
    <scope>NUCLEOTIDE SEQUENCE</scope>
</reference>
<feature type="non-terminal residue" evidence="1">
    <location>
        <position position="1"/>
    </location>
</feature>
<accession>A0A699L4U1</accession>
<evidence type="ECO:0000313" key="1">
    <source>
        <dbReference type="EMBL" id="GFB26162.1"/>
    </source>
</evidence>